<evidence type="ECO:0000313" key="4">
    <source>
        <dbReference type="Proteomes" id="UP000054279"/>
    </source>
</evidence>
<dbReference type="OrthoDB" id="2740399at2759"/>
<keyword evidence="4" id="KW-1185">Reference proteome</keyword>
<dbReference type="Proteomes" id="UP000054279">
    <property type="component" value="Unassembled WGS sequence"/>
</dbReference>
<dbReference type="AlphaFoldDB" id="A0A0C9VXM5"/>
<proteinExistence type="predicted"/>
<sequence>MRQHIYNVTGRAVSAKWVQRFLKRHPEISAKRPRPLDPKCARAFNPTTVNHHFNLLSDVITRYKIPVENIYNTDERGLQLGGGRKASTIQPVFAATDRNNYILKSDTLLLITIIETICADGTACPPGIIMPPGATSDWHEVDDIGCFTQSTNG</sequence>
<evidence type="ECO:0000256" key="1">
    <source>
        <dbReference type="ARBA" id="ARBA00023125"/>
    </source>
</evidence>
<dbReference type="HOGENOM" id="CLU_1714471_0_0_1"/>
<dbReference type="InterPro" id="IPR006600">
    <property type="entry name" value="HTH_CenpB_DNA-bd_dom"/>
</dbReference>
<name>A0A0C9VXM5_SPHS4</name>
<dbReference type="PROSITE" id="PS51253">
    <property type="entry name" value="HTH_CENPB"/>
    <property type="match status" value="1"/>
</dbReference>
<gene>
    <name evidence="3" type="ORF">M422DRAFT_252901</name>
</gene>
<evidence type="ECO:0000259" key="2">
    <source>
        <dbReference type="PROSITE" id="PS51253"/>
    </source>
</evidence>
<protein>
    <recommendedName>
        <fullName evidence="2">HTH CENPB-type domain-containing protein</fullName>
    </recommendedName>
</protein>
<evidence type="ECO:0000313" key="3">
    <source>
        <dbReference type="EMBL" id="KIJ43660.1"/>
    </source>
</evidence>
<dbReference type="EMBL" id="KN837121">
    <property type="protein sequence ID" value="KIJ43660.1"/>
    <property type="molecule type" value="Genomic_DNA"/>
</dbReference>
<accession>A0A0C9VXM5</accession>
<feature type="domain" description="HTH CENPB-type" evidence="2">
    <location>
        <begin position="1"/>
        <end position="31"/>
    </location>
</feature>
<organism evidence="3 4">
    <name type="scientific">Sphaerobolus stellatus (strain SS14)</name>
    <dbReference type="NCBI Taxonomy" id="990650"/>
    <lineage>
        <taxon>Eukaryota</taxon>
        <taxon>Fungi</taxon>
        <taxon>Dikarya</taxon>
        <taxon>Basidiomycota</taxon>
        <taxon>Agaricomycotina</taxon>
        <taxon>Agaricomycetes</taxon>
        <taxon>Phallomycetidae</taxon>
        <taxon>Geastrales</taxon>
        <taxon>Sphaerobolaceae</taxon>
        <taxon>Sphaerobolus</taxon>
    </lineage>
</organism>
<keyword evidence="1" id="KW-0238">DNA-binding</keyword>
<reference evidence="3 4" key="1">
    <citation type="submission" date="2014-06" db="EMBL/GenBank/DDBJ databases">
        <title>Evolutionary Origins and Diversification of the Mycorrhizal Mutualists.</title>
        <authorList>
            <consortium name="DOE Joint Genome Institute"/>
            <consortium name="Mycorrhizal Genomics Consortium"/>
            <person name="Kohler A."/>
            <person name="Kuo A."/>
            <person name="Nagy L.G."/>
            <person name="Floudas D."/>
            <person name="Copeland A."/>
            <person name="Barry K.W."/>
            <person name="Cichocki N."/>
            <person name="Veneault-Fourrey C."/>
            <person name="LaButti K."/>
            <person name="Lindquist E.A."/>
            <person name="Lipzen A."/>
            <person name="Lundell T."/>
            <person name="Morin E."/>
            <person name="Murat C."/>
            <person name="Riley R."/>
            <person name="Ohm R."/>
            <person name="Sun H."/>
            <person name="Tunlid A."/>
            <person name="Henrissat B."/>
            <person name="Grigoriev I.V."/>
            <person name="Hibbett D.S."/>
            <person name="Martin F."/>
        </authorList>
    </citation>
    <scope>NUCLEOTIDE SEQUENCE [LARGE SCALE GENOMIC DNA]</scope>
    <source>
        <strain evidence="3 4">SS14</strain>
    </source>
</reference>
<dbReference type="GO" id="GO:0003677">
    <property type="term" value="F:DNA binding"/>
    <property type="evidence" value="ECO:0007669"/>
    <property type="project" value="UniProtKB-KW"/>
</dbReference>